<dbReference type="OrthoDB" id="227596at2"/>
<keyword evidence="4" id="KW-0808">Transferase</keyword>
<dbReference type="Gene3D" id="3.30.565.10">
    <property type="entry name" value="Histidine kinase-like ATPase, C-terminal domain"/>
    <property type="match status" value="1"/>
</dbReference>
<keyword evidence="9" id="KW-1133">Transmembrane helix</keyword>
<dbReference type="SMART" id="SM00387">
    <property type="entry name" value="HATPase_c"/>
    <property type="match status" value="1"/>
</dbReference>
<name>A0A0N9I7M0_9PSEU</name>
<dbReference type="GO" id="GO:0005524">
    <property type="term" value="F:ATP binding"/>
    <property type="evidence" value="ECO:0007669"/>
    <property type="project" value="UniProtKB-KW"/>
</dbReference>
<evidence type="ECO:0000256" key="9">
    <source>
        <dbReference type="SAM" id="Phobius"/>
    </source>
</evidence>
<dbReference type="Pfam" id="PF23539">
    <property type="entry name" value="DUF7134"/>
    <property type="match status" value="1"/>
</dbReference>
<comment type="catalytic activity">
    <reaction evidence="1">
        <text>ATP + protein L-histidine = ADP + protein N-phospho-L-histidine.</text>
        <dbReference type="EC" id="2.7.13.3"/>
    </reaction>
</comment>
<feature type="transmembrane region" description="Helical" evidence="9">
    <location>
        <begin position="66"/>
        <end position="85"/>
    </location>
</feature>
<dbReference type="GO" id="GO:0046983">
    <property type="term" value="F:protein dimerization activity"/>
    <property type="evidence" value="ECO:0007669"/>
    <property type="project" value="InterPro"/>
</dbReference>
<feature type="domain" description="Histidine kinase" evidence="10">
    <location>
        <begin position="298"/>
        <end position="383"/>
    </location>
</feature>
<evidence type="ECO:0000259" key="10">
    <source>
        <dbReference type="PROSITE" id="PS50109"/>
    </source>
</evidence>
<keyword evidence="6" id="KW-0418">Kinase</keyword>
<evidence type="ECO:0000256" key="6">
    <source>
        <dbReference type="ARBA" id="ARBA00022777"/>
    </source>
</evidence>
<evidence type="ECO:0000256" key="4">
    <source>
        <dbReference type="ARBA" id="ARBA00022679"/>
    </source>
</evidence>
<dbReference type="GO" id="GO:0016020">
    <property type="term" value="C:membrane"/>
    <property type="evidence" value="ECO:0007669"/>
    <property type="project" value="InterPro"/>
</dbReference>
<dbReference type="InterPro" id="IPR036890">
    <property type="entry name" value="HATPase_C_sf"/>
</dbReference>
<protein>
    <recommendedName>
        <fullName evidence="2">histidine kinase</fullName>
        <ecNumber evidence="2">2.7.13.3</ecNumber>
    </recommendedName>
</protein>
<dbReference type="Pfam" id="PF02518">
    <property type="entry name" value="HATPase_c"/>
    <property type="match status" value="1"/>
</dbReference>
<keyword evidence="7" id="KW-0067">ATP-binding</keyword>
<dbReference type="STRING" id="860235.AOZ06_32030"/>
<evidence type="ECO:0000256" key="5">
    <source>
        <dbReference type="ARBA" id="ARBA00022741"/>
    </source>
</evidence>
<dbReference type="InterPro" id="IPR055558">
    <property type="entry name" value="DUF7134"/>
</dbReference>
<accession>A0A0N9I7M0</accession>
<dbReference type="InterPro" id="IPR011712">
    <property type="entry name" value="Sig_transdc_His_kin_sub3_dim/P"/>
</dbReference>
<gene>
    <name evidence="11" type="ORF">AOZ06_32030</name>
</gene>
<dbReference type="Gene3D" id="1.20.5.1930">
    <property type="match status" value="1"/>
</dbReference>
<dbReference type="KEGG" id="kphy:AOZ06_32030"/>
<dbReference type="AlphaFoldDB" id="A0A0N9I7M0"/>
<keyword evidence="5" id="KW-0547">Nucleotide-binding</keyword>
<dbReference type="Proteomes" id="UP000063699">
    <property type="component" value="Chromosome"/>
</dbReference>
<sequence length="393" mass="42413">MRSIRLPRLDWRDPALAAGLTLFLVFGTPLVPRGQGIEIHLDPLGYALLVVSGMTLAFRRVAPTTVLVVTSLATIAYYYFAYPGFFQPSAVLVSLYTVAALGARWMALVSGVALCAGLLLISFRPSGISDRRTFDGPLWVGGWFAAVIVAAETARQRKAYLNEVEQRAVDALRTKEEAARLRATEERLSIARELHDSLTHAISLVNAQINVAVHLMDRDPARSRAALFAVKDASKQAMGELRSALEVLRHDDEPDRLHSLRQLSDLVKASEQHGVAVTLTVSGDIPPISQDVDLAAYRIVQESLTNAARHSRAATVSVDVRYDDDKVTVRIEDDGAADSSSVVHEGVGIRGMRERVAALGGEFEVGPRPTSGFAVKAVLPLGRSDDGIGGTAS</sequence>
<evidence type="ECO:0000256" key="7">
    <source>
        <dbReference type="ARBA" id="ARBA00022840"/>
    </source>
</evidence>
<organism evidence="11 12">
    <name type="scientific">Kibdelosporangium phytohabitans</name>
    <dbReference type="NCBI Taxonomy" id="860235"/>
    <lineage>
        <taxon>Bacteria</taxon>
        <taxon>Bacillati</taxon>
        <taxon>Actinomycetota</taxon>
        <taxon>Actinomycetes</taxon>
        <taxon>Pseudonocardiales</taxon>
        <taxon>Pseudonocardiaceae</taxon>
        <taxon>Kibdelosporangium</taxon>
    </lineage>
</organism>
<dbReference type="InterPro" id="IPR003594">
    <property type="entry name" value="HATPase_dom"/>
</dbReference>
<keyword evidence="9" id="KW-0812">Transmembrane</keyword>
<keyword evidence="12" id="KW-1185">Reference proteome</keyword>
<dbReference type="PANTHER" id="PTHR24421">
    <property type="entry name" value="NITRATE/NITRITE SENSOR PROTEIN NARX-RELATED"/>
    <property type="match status" value="1"/>
</dbReference>
<dbReference type="GO" id="GO:0000155">
    <property type="term" value="F:phosphorelay sensor kinase activity"/>
    <property type="evidence" value="ECO:0007669"/>
    <property type="project" value="InterPro"/>
</dbReference>
<evidence type="ECO:0000256" key="8">
    <source>
        <dbReference type="ARBA" id="ARBA00023012"/>
    </source>
</evidence>
<evidence type="ECO:0000256" key="2">
    <source>
        <dbReference type="ARBA" id="ARBA00012438"/>
    </source>
</evidence>
<dbReference type="EMBL" id="CP012752">
    <property type="protein sequence ID" value="ALG10899.1"/>
    <property type="molecule type" value="Genomic_DNA"/>
</dbReference>
<keyword evidence="3" id="KW-0597">Phosphoprotein</keyword>
<dbReference type="EC" id="2.7.13.3" evidence="2"/>
<dbReference type="InterPro" id="IPR050482">
    <property type="entry name" value="Sensor_HK_TwoCompSys"/>
</dbReference>
<dbReference type="CDD" id="cd16917">
    <property type="entry name" value="HATPase_UhpB-NarQ-NarX-like"/>
    <property type="match status" value="1"/>
</dbReference>
<feature type="transmembrane region" description="Helical" evidence="9">
    <location>
        <begin position="105"/>
        <end position="123"/>
    </location>
</feature>
<dbReference type="Pfam" id="PF07730">
    <property type="entry name" value="HisKA_3"/>
    <property type="match status" value="1"/>
</dbReference>
<dbReference type="PROSITE" id="PS50109">
    <property type="entry name" value="HIS_KIN"/>
    <property type="match status" value="1"/>
</dbReference>
<keyword evidence="8" id="KW-0902">Two-component regulatory system</keyword>
<keyword evidence="9" id="KW-0472">Membrane</keyword>
<dbReference type="PANTHER" id="PTHR24421:SF10">
    <property type="entry name" value="NITRATE_NITRITE SENSOR PROTEIN NARQ"/>
    <property type="match status" value="1"/>
</dbReference>
<reference evidence="11 12" key="1">
    <citation type="submission" date="2015-07" db="EMBL/GenBank/DDBJ databases">
        <title>Genome sequencing of Kibdelosporangium phytohabitans.</title>
        <authorList>
            <person name="Qin S."/>
            <person name="Xing K."/>
        </authorList>
    </citation>
    <scope>NUCLEOTIDE SEQUENCE [LARGE SCALE GENOMIC DNA]</scope>
    <source>
        <strain evidence="11 12">KLBMP1111</strain>
    </source>
</reference>
<dbReference type="SUPFAM" id="SSF55874">
    <property type="entry name" value="ATPase domain of HSP90 chaperone/DNA topoisomerase II/histidine kinase"/>
    <property type="match status" value="1"/>
</dbReference>
<evidence type="ECO:0000256" key="1">
    <source>
        <dbReference type="ARBA" id="ARBA00000085"/>
    </source>
</evidence>
<evidence type="ECO:0000313" key="12">
    <source>
        <dbReference type="Proteomes" id="UP000063699"/>
    </source>
</evidence>
<dbReference type="RefSeq" id="WP_054292801.1">
    <property type="nucleotide sequence ID" value="NZ_CP012752.1"/>
</dbReference>
<dbReference type="InterPro" id="IPR005467">
    <property type="entry name" value="His_kinase_dom"/>
</dbReference>
<evidence type="ECO:0000256" key="3">
    <source>
        <dbReference type="ARBA" id="ARBA00022553"/>
    </source>
</evidence>
<proteinExistence type="predicted"/>
<evidence type="ECO:0000313" key="11">
    <source>
        <dbReference type="EMBL" id="ALG10899.1"/>
    </source>
</evidence>